<evidence type="ECO:0000256" key="1">
    <source>
        <dbReference type="ARBA" id="ARBA00004123"/>
    </source>
</evidence>
<dbReference type="OrthoDB" id="10264544at2759"/>
<proteinExistence type="predicted"/>
<dbReference type="GeneID" id="73468605"/>
<sequence length="365" mass="42703">MSWRKRRNEGDNQTTKKSKWNVSSDDSMERKQPSQKEQQSSSSNPVEGKGGLNVELHPLLRNIGSTPIIPKNHNPLKQNIRKWFDPTAINPYLNQSDIGLGNQHKPKPLTFNPKGKYIAEGEQLREQLKQEALERKRHEEIKLKGLLPDENLGEQYYKPEFPPSVEWWDRPYLRDTNYDHIGDPSRLILDNEIQPITSYVQHPVLIPPIWEKGGDQILPMYLTKQEQKRMRRNERQIKHKEKQDRIKLGLDPPPPPKVKLSNLMNVLTNEAIKDPTAVEKRVKQEVQQRLETHLAENESRKLTREQRHEKILNKHEKDLSKGLFTTVYKINNLSNPKHMFKIDMNAKQHNLVGICLKNPKFNLVI</sequence>
<dbReference type="AlphaFoldDB" id="A0A8J5QT00"/>
<evidence type="ECO:0000313" key="9">
    <source>
        <dbReference type="Proteomes" id="UP000694255"/>
    </source>
</evidence>
<keyword evidence="3" id="KW-0508">mRNA splicing</keyword>
<comment type="caution">
    <text evidence="8">The sequence shown here is derived from an EMBL/GenBank/DDBJ whole genome shotgun (WGS) entry which is preliminary data.</text>
</comment>
<keyword evidence="2" id="KW-0507">mRNA processing</keyword>
<feature type="domain" description="Pre-mRNA-splicing factor 3" evidence="7">
    <location>
        <begin position="90"/>
        <end position="303"/>
    </location>
</feature>
<dbReference type="InterPro" id="IPR027104">
    <property type="entry name" value="Prp3"/>
</dbReference>
<dbReference type="InterPro" id="IPR013881">
    <property type="entry name" value="Pre-mRNA_splic_Prp3_dom"/>
</dbReference>
<evidence type="ECO:0000259" key="6">
    <source>
        <dbReference type="Pfam" id="PF06544"/>
    </source>
</evidence>
<dbReference type="RefSeq" id="XP_049264874.1">
    <property type="nucleotide sequence ID" value="XM_049405487.1"/>
</dbReference>
<feature type="region of interest" description="Disordered" evidence="5">
    <location>
        <begin position="226"/>
        <end position="257"/>
    </location>
</feature>
<dbReference type="GO" id="GO:0000398">
    <property type="term" value="P:mRNA splicing, via spliceosome"/>
    <property type="evidence" value="ECO:0007669"/>
    <property type="project" value="InterPro"/>
</dbReference>
<feature type="compositionally biased region" description="Basic and acidic residues" evidence="5">
    <location>
        <begin position="226"/>
        <end position="248"/>
    </location>
</feature>
<organism evidence="8 9">
    <name type="scientific">[Candida] subhashii</name>
    <dbReference type="NCBI Taxonomy" id="561895"/>
    <lineage>
        <taxon>Eukaryota</taxon>
        <taxon>Fungi</taxon>
        <taxon>Dikarya</taxon>
        <taxon>Ascomycota</taxon>
        <taxon>Saccharomycotina</taxon>
        <taxon>Pichiomycetes</taxon>
        <taxon>Debaryomycetaceae</taxon>
        <taxon>Spathaspora</taxon>
    </lineage>
</organism>
<evidence type="ECO:0000259" key="7">
    <source>
        <dbReference type="Pfam" id="PF08572"/>
    </source>
</evidence>
<dbReference type="EMBL" id="JAGSYN010000068">
    <property type="protein sequence ID" value="KAG7664642.1"/>
    <property type="molecule type" value="Genomic_DNA"/>
</dbReference>
<dbReference type="PANTHER" id="PTHR14212">
    <property type="entry name" value="U4/U6-ASSOCIATED RNA SPLICING FACTOR-RELATED"/>
    <property type="match status" value="1"/>
</dbReference>
<gene>
    <name evidence="8" type="ORF">J8A68_001804</name>
</gene>
<keyword evidence="9" id="KW-1185">Reference proteome</keyword>
<dbReference type="InterPro" id="IPR010541">
    <property type="entry name" value="Prp3_C"/>
</dbReference>
<evidence type="ECO:0000256" key="5">
    <source>
        <dbReference type="SAM" id="MobiDB-lite"/>
    </source>
</evidence>
<feature type="compositionally biased region" description="Polar residues" evidence="5">
    <location>
        <begin position="11"/>
        <end position="25"/>
    </location>
</feature>
<evidence type="ECO:0000256" key="4">
    <source>
        <dbReference type="ARBA" id="ARBA00023242"/>
    </source>
</evidence>
<feature type="domain" description="Small nuclear ribonucleoprotein Prp3 C-terminal" evidence="6">
    <location>
        <begin position="326"/>
        <end position="365"/>
    </location>
</feature>
<evidence type="ECO:0000256" key="2">
    <source>
        <dbReference type="ARBA" id="ARBA00022664"/>
    </source>
</evidence>
<name>A0A8J5QT00_9ASCO</name>
<feature type="non-terminal residue" evidence="8">
    <location>
        <position position="365"/>
    </location>
</feature>
<dbReference type="GO" id="GO:0046540">
    <property type="term" value="C:U4/U6 x U5 tri-snRNP complex"/>
    <property type="evidence" value="ECO:0007669"/>
    <property type="project" value="InterPro"/>
</dbReference>
<comment type="subcellular location">
    <subcellularLocation>
        <location evidence="1">Nucleus</location>
    </subcellularLocation>
</comment>
<dbReference type="Pfam" id="PF06544">
    <property type="entry name" value="Prp3_C"/>
    <property type="match status" value="1"/>
</dbReference>
<evidence type="ECO:0000256" key="3">
    <source>
        <dbReference type="ARBA" id="ARBA00023187"/>
    </source>
</evidence>
<protein>
    <submittedName>
        <fullName evidence="8">PRP3</fullName>
    </submittedName>
</protein>
<dbReference type="Pfam" id="PF08572">
    <property type="entry name" value="PRP3"/>
    <property type="match status" value="1"/>
</dbReference>
<feature type="region of interest" description="Disordered" evidence="5">
    <location>
        <begin position="1"/>
        <end position="52"/>
    </location>
</feature>
<dbReference type="PANTHER" id="PTHR14212:SF0">
    <property type="entry name" value="U4_U6 SMALL NUCLEAR RIBONUCLEOPROTEIN PRP3"/>
    <property type="match status" value="1"/>
</dbReference>
<reference evidence="8 9" key="1">
    <citation type="journal article" date="2021" name="DNA Res.">
        <title>Genome analysis of Candida subhashii reveals its hybrid nature and dual mitochondrial genome conformations.</title>
        <authorList>
            <person name="Mixao V."/>
            <person name="Hegedusova E."/>
            <person name="Saus E."/>
            <person name="Pryszcz L.P."/>
            <person name="Cillingova A."/>
            <person name="Nosek J."/>
            <person name="Gabaldon T."/>
        </authorList>
    </citation>
    <scope>NUCLEOTIDE SEQUENCE [LARGE SCALE GENOMIC DNA]</scope>
    <source>
        <strain evidence="8 9">CBS 10753</strain>
    </source>
</reference>
<evidence type="ECO:0000313" key="8">
    <source>
        <dbReference type="EMBL" id="KAG7664642.1"/>
    </source>
</evidence>
<dbReference type="Proteomes" id="UP000694255">
    <property type="component" value="Unassembled WGS sequence"/>
</dbReference>
<keyword evidence="4" id="KW-0539">Nucleus</keyword>
<accession>A0A8J5QT00</accession>